<feature type="compositionally biased region" description="Low complexity" evidence="2">
    <location>
        <begin position="944"/>
        <end position="953"/>
    </location>
</feature>
<dbReference type="PANTHER" id="PTHR23159">
    <property type="entry name" value="CENTROSOMAL PROTEIN 2"/>
    <property type="match status" value="1"/>
</dbReference>
<keyword evidence="5" id="KW-1185">Reference proteome</keyword>
<feature type="region of interest" description="Disordered" evidence="2">
    <location>
        <begin position="1"/>
        <end position="99"/>
    </location>
</feature>
<dbReference type="OrthoDB" id="6022771at2759"/>
<keyword evidence="3" id="KW-1133">Transmembrane helix</keyword>
<feature type="compositionally biased region" description="Polar residues" evidence="2">
    <location>
        <begin position="954"/>
        <end position="967"/>
    </location>
</feature>
<keyword evidence="1" id="KW-0175">Coiled coil</keyword>
<feature type="region of interest" description="Disordered" evidence="2">
    <location>
        <begin position="931"/>
        <end position="973"/>
    </location>
</feature>
<dbReference type="AlphaFoldDB" id="A0A7J7JEY0"/>
<feature type="region of interest" description="Disordered" evidence="2">
    <location>
        <begin position="197"/>
        <end position="230"/>
    </location>
</feature>
<feature type="transmembrane region" description="Helical" evidence="3">
    <location>
        <begin position="284"/>
        <end position="306"/>
    </location>
</feature>
<evidence type="ECO:0000313" key="4">
    <source>
        <dbReference type="EMBL" id="KAF6024869.1"/>
    </source>
</evidence>
<feature type="coiled-coil region" evidence="1">
    <location>
        <begin position="440"/>
        <end position="538"/>
    </location>
</feature>
<feature type="compositionally biased region" description="Basic and acidic residues" evidence="2">
    <location>
        <begin position="48"/>
        <end position="75"/>
    </location>
</feature>
<feature type="coiled-coil region" evidence="1">
    <location>
        <begin position="328"/>
        <end position="397"/>
    </location>
</feature>
<feature type="coiled-coil region" evidence="1">
    <location>
        <begin position="582"/>
        <end position="762"/>
    </location>
</feature>
<feature type="compositionally biased region" description="Pro residues" evidence="2">
    <location>
        <begin position="816"/>
        <end position="828"/>
    </location>
</feature>
<feature type="compositionally biased region" description="Polar residues" evidence="2">
    <location>
        <begin position="19"/>
        <end position="29"/>
    </location>
</feature>
<evidence type="ECO:0000256" key="3">
    <source>
        <dbReference type="SAM" id="Phobius"/>
    </source>
</evidence>
<feature type="region of interest" description="Disordered" evidence="2">
    <location>
        <begin position="770"/>
        <end position="857"/>
    </location>
</feature>
<dbReference type="PANTHER" id="PTHR23159:SF31">
    <property type="entry name" value="CENTROSOME-ASSOCIATED PROTEIN CEP250 ISOFORM X1"/>
    <property type="match status" value="1"/>
</dbReference>
<protein>
    <submittedName>
        <fullName evidence="4">Uncharacterized protein</fullName>
    </submittedName>
</protein>
<gene>
    <name evidence="4" type="ORF">EB796_016822</name>
</gene>
<keyword evidence="3" id="KW-0812">Transmembrane</keyword>
<feature type="compositionally biased region" description="Basic and acidic residues" evidence="2">
    <location>
        <begin position="30"/>
        <end position="39"/>
    </location>
</feature>
<evidence type="ECO:0000256" key="2">
    <source>
        <dbReference type="SAM" id="MobiDB-lite"/>
    </source>
</evidence>
<feature type="compositionally biased region" description="Basic residues" evidence="2">
    <location>
        <begin position="834"/>
        <end position="844"/>
    </location>
</feature>
<feature type="compositionally biased region" description="Basic and acidic residues" evidence="2">
    <location>
        <begin position="771"/>
        <end position="785"/>
    </location>
</feature>
<organism evidence="4 5">
    <name type="scientific">Bugula neritina</name>
    <name type="common">Brown bryozoan</name>
    <name type="synonym">Sertularia neritina</name>
    <dbReference type="NCBI Taxonomy" id="10212"/>
    <lineage>
        <taxon>Eukaryota</taxon>
        <taxon>Metazoa</taxon>
        <taxon>Spiralia</taxon>
        <taxon>Lophotrochozoa</taxon>
        <taxon>Bryozoa</taxon>
        <taxon>Gymnolaemata</taxon>
        <taxon>Cheilostomatida</taxon>
        <taxon>Flustrina</taxon>
        <taxon>Buguloidea</taxon>
        <taxon>Bugulidae</taxon>
        <taxon>Bugula</taxon>
    </lineage>
</organism>
<reference evidence="4" key="1">
    <citation type="submission" date="2020-06" db="EMBL/GenBank/DDBJ databases">
        <title>Draft genome of Bugula neritina, a colonial animal packing powerful symbionts and potential medicines.</title>
        <authorList>
            <person name="Rayko M."/>
        </authorList>
    </citation>
    <scope>NUCLEOTIDE SEQUENCE [LARGE SCALE GENOMIC DNA]</scope>
    <source>
        <strain evidence="4">Kwan_BN1</strain>
    </source>
</reference>
<dbReference type="EMBL" id="VXIV02002522">
    <property type="protein sequence ID" value="KAF6024869.1"/>
    <property type="molecule type" value="Genomic_DNA"/>
</dbReference>
<accession>A0A7J7JEY0</accession>
<feature type="compositionally biased region" description="Polar residues" evidence="2">
    <location>
        <begin position="83"/>
        <end position="99"/>
    </location>
</feature>
<dbReference type="Proteomes" id="UP000593567">
    <property type="component" value="Unassembled WGS sequence"/>
</dbReference>
<proteinExistence type="predicted"/>
<comment type="caution">
    <text evidence="4">The sequence shown here is derived from an EMBL/GenBank/DDBJ whole genome shotgun (WGS) entry which is preliminary data.</text>
</comment>
<evidence type="ECO:0000256" key="1">
    <source>
        <dbReference type="SAM" id="Coils"/>
    </source>
</evidence>
<evidence type="ECO:0000313" key="5">
    <source>
        <dbReference type="Proteomes" id="UP000593567"/>
    </source>
</evidence>
<name>A0A7J7JEY0_BUGNE</name>
<sequence length="973" mass="109433">MADTQADSNVDPKEISNEPIKSNEPNNFKDSNDSEKTQHQVDPPIIDIDQKESPAENAWEKSEFKAPEASERNDDTSIGDKLNMSSEHLTGQLSNQEDLPTNSMELETTLEMQQQQVMGSPEPSDIDTDDLFFDEEEHDSAVDDFMYTSSETIAGDSASPHLTEAELNKPTDASLDIGRNLLAVEDEKDVEMVADVKQDHSETKTDPVAGTATENAAGQGESPYPRTLSPSGEPVKYVYTEILAKLENGFERQAWVVASQIPDTFQPMLAREPFGYSGADMVKLGGVGVTLALAIFFYITIIAFLICLDGCVNSSKMKKFAYEALEKSTILQTEAEQLQRKIKDLQNEVIITQGEAQELKDSIASANEEKSELQVQINSLQLNVAALEQQKAALDESVLTVQTQCDQNAGLVTEWQVYSKSQQDLYEAELLKSQHHQVELEASRAALAEAETKLQNSAQLSGEEADQLKQEVEDMKSDFSKKEKDLRLKIDELKRELDDTSREKADTQAKLDKISSQLNEMEEDVSKTNAANEELSSTLELRNSELEILRTCVSELRDATSLESDDEDDNSKQQAIDALLDVSKAKTELRKVTEEYVTLKEEHNKATESIARLEEETRDKERSAASLKEELELVQKDKTNTEGAMAQISKLLAEANLTIGRLKIAAEEAKQQRLQDSQAARVSELRAEISQMEERVAKTEEEYKTNEKDMRKRLLEGEKKAHESWLLHRDSERKVTSLKQELETLRRNYATLEADYQVGEESYRQLQLQMEARERDDASVTESKRPHSRSSMRSSRFEEGHRSSLSPFNGSEAEPPKPVDPLRAPPPASTYKKGERKKKSKVLKARKEESPVNMADNIEWNESLGPYGEQMAPAWGGDPNYSNSMYPQQPDMYPSHPQMAYPPQDMLYHGQAPISQNPQYDMPYLQYQQNMLPGSNMMTPPPQLLSQTPPNQQMQNFSQQNIGHSTQLPPPQQ</sequence>
<keyword evidence="3" id="KW-0472">Membrane</keyword>